<dbReference type="InterPro" id="IPR025737">
    <property type="entry name" value="FApF"/>
</dbReference>
<evidence type="ECO:0000313" key="2">
    <source>
        <dbReference type="Proteomes" id="UP000756860"/>
    </source>
</evidence>
<name>A0ABS5S939_9BACT</name>
<dbReference type="Proteomes" id="UP000756860">
    <property type="component" value="Unassembled WGS sequence"/>
</dbReference>
<reference evidence="1 2" key="1">
    <citation type="submission" date="2021-05" db="EMBL/GenBank/DDBJ databases">
        <title>The draft genome of Geobacter luticola JCM 17780.</title>
        <authorList>
            <person name="Xu Z."/>
            <person name="Masuda Y."/>
            <person name="Itoh H."/>
            <person name="Senoo K."/>
        </authorList>
    </citation>
    <scope>NUCLEOTIDE SEQUENCE [LARGE SCALE GENOMIC DNA]</scope>
    <source>
        <strain evidence="1 2">JCM 17780</strain>
    </source>
</reference>
<protein>
    <submittedName>
        <fullName evidence="1">Transporter</fullName>
    </submittedName>
</protein>
<accession>A0ABS5S939</accession>
<gene>
    <name evidence="1" type="ORF">KI810_02385</name>
</gene>
<organism evidence="1 2">
    <name type="scientific">Geomobilimonas luticola</name>
    <dbReference type="NCBI Taxonomy" id="1114878"/>
    <lineage>
        <taxon>Bacteria</taxon>
        <taxon>Pseudomonadati</taxon>
        <taxon>Thermodesulfobacteriota</taxon>
        <taxon>Desulfuromonadia</taxon>
        <taxon>Geobacterales</taxon>
        <taxon>Geobacteraceae</taxon>
        <taxon>Geomobilimonas</taxon>
    </lineage>
</organism>
<dbReference type="Pfam" id="PF13557">
    <property type="entry name" value="Phenol_MetA_deg"/>
    <property type="match status" value="1"/>
</dbReference>
<keyword evidence="2" id="KW-1185">Reference proteome</keyword>
<sequence>MTGATAHATEGGGGAYPNGAEDFMSGAVPPPGTYFINYVDYYSADKFTNNHGSSAIPGFKLNVVADVLRFIHITDRQVLGGFWGFHVFVPVMNVSVKTSTPLGNRTDAGLGDIIVDPFILSWHGKNWHAATGIDIYIPTGSYDKDRLANVGRNYWTFEPIIAGTYVSDNGLEASAKLMYDFNTRNDDASRLTPPGTTNYLSGQEFHLDYTLAKKIESFSFGLAGYYYQQVTDDEANGVKVRDNKGRVFAAGPALKFDYRNMALSAKYQFETEAKNRPEGENLWVKFTYAF</sequence>
<dbReference type="EMBL" id="JAHCVK010000001">
    <property type="protein sequence ID" value="MBT0651892.1"/>
    <property type="molecule type" value="Genomic_DNA"/>
</dbReference>
<proteinExistence type="predicted"/>
<comment type="caution">
    <text evidence="1">The sequence shown here is derived from an EMBL/GenBank/DDBJ whole genome shotgun (WGS) entry which is preliminary data.</text>
</comment>
<evidence type="ECO:0000313" key="1">
    <source>
        <dbReference type="EMBL" id="MBT0651892.1"/>
    </source>
</evidence>